<keyword evidence="1" id="KW-0966">Cell projection</keyword>
<dbReference type="EMBL" id="PKUN01000030">
    <property type="protein sequence ID" value="PLX59776.1"/>
    <property type="molecule type" value="Genomic_DNA"/>
</dbReference>
<comment type="caution">
    <text evidence="1">The sequence shown here is derived from an EMBL/GenBank/DDBJ whole genome shotgun (WGS) entry which is preliminary data.</text>
</comment>
<dbReference type="PANTHER" id="PTHR36529">
    <property type="entry name" value="SLL1095 PROTEIN"/>
    <property type="match status" value="1"/>
</dbReference>
<dbReference type="RefSeq" id="WP_273440831.1">
    <property type="nucleotide sequence ID" value="NZ_CAXXYC010000003.1"/>
</dbReference>
<organism evidence="1 2">
    <name type="scientific">Sedimenticola selenatireducens</name>
    <dbReference type="NCBI Taxonomy" id="191960"/>
    <lineage>
        <taxon>Bacteria</taxon>
        <taxon>Pseudomonadati</taxon>
        <taxon>Pseudomonadota</taxon>
        <taxon>Gammaproteobacteria</taxon>
        <taxon>Chromatiales</taxon>
        <taxon>Sedimenticolaceae</taxon>
        <taxon>Sedimenticola</taxon>
    </lineage>
</organism>
<reference evidence="1 2" key="1">
    <citation type="submission" date="2017-11" db="EMBL/GenBank/DDBJ databases">
        <title>Genome-resolved metagenomics identifies genetic mobility, metabolic interactions, and unexpected diversity in perchlorate-reducing communities.</title>
        <authorList>
            <person name="Barnum T.P."/>
            <person name="Figueroa I.A."/>
            <person name="Carlstrom C.I."/>
            <person name="Lucas L.N."/>
            <person name="Engelbrektson A.L."/>
            <person name="Coates J.D."/>
        </authorList>
    </citation>
    <scope>NUCLEOTIDE SEQUENCE [LARGE SCALE GENOMIC DNA]</scope>
    <source>
        <strain evidence="1">BM301</strain>
    </source>
</reference>
<dbReference type="InterPro" id="IPR029044">
    <property type="entry name" value="Nucleotide-diphossugar_trans"/>
</dbReference>
<accession>A0A2N6CRS1</accession>
<dbReference type="AlphaFoldDB" id="A0A2N6CRS1"/>
<dbReference type="Pfam" id="PF09837">
    <property type="entry name" value="DUF2064"/>
    <property type="match status" value="1"/>
</dbReference>
<dbReference type="InterPro" id="IPR018641">
    <property type="entry name" value="Trfase_1_rSAM/seldom-assoc"/>
</dbReference>
<keyword evidence="1" id="KW-0282">Flagellum</keyword>
<dbReference type="Proteomes" id="UP000235015">
    <property type="component" value="Unassembled WGS sequence"/>
</dbReference>
<gene>
    <name evidence="1" type="ORF">C0630_17810</name>
</gene>
<dbReference type="PANTHER" id="PTHR36529:SF1">
    <property type="entry name" value="GLYCOSYLTRANSFERASE"/>
    <property type="match status" value="1"/>
</dbReference>
<keyword evidence="1" id="KW-0969">Cilium</keyword>
<dbReference type="STRING" id="1111735.GCA_000428045_03070"/>
<name>A0A2N6CRS1_9GAMM</name>
<dbReference type="NCBIfam" id="TIGR04282">
    <property type="entry name" value="glyco_like_cofC"/>
    <property type="match status" value="1"/>
</dbReference>
<proteinExistence type="predicted"/>
<evidence type="ECO:0000313" key="1">
    <source>
        <dbReference type="EMBL" id="PLX59776.1"/>
    </source>
</evidence>
<dbReference type="Gene3D" id="3.90.550.10">
    <property type="entry name" value="Spore Coat Polysaccharide Biosynthesis Protein SpsA, Chain A"/>
    <property type="match status" value="1"/>
</dbReference>
<protein>
    <submittedName>
        <fullName evidence="1">Flagellar biosynthesis protein FlgB</fullName>
    </submittedName>
</protein>
<dbReference type="SUPFAM" id="SSF53448">
    <property type="entry name" value="Nucleotide-diphospho-sugar transferases"/>
    <property type="match status" value="1"/>
</dbReference>
<evidence type="ECO:0000313" key="2">
    <source>
        <dbReference type="Proteomes" id="UP000235015"/>
    </source>
</evidence>
<sequence length="206" mass="23044">MRFPAARILLFAKAPVPGQVKTRLIPSVGEQRAAEIYRTLLERVLGEATREVAPVEIWCAPDTRHAVFQAAANPSITLYAQTTGDLGQRMAHAARKALTRCEMVLLIGGDCPVLKREHLLRALDWLSAGADAVLGPAEDGGYVLLGMRRMDGQLFYDIPWGTDQVLKITRERLAQLGWVWRELEPLWDLDRDADLQRYLRLSGTAQ</sequence>